<organism evidence="3">
    <name type="scientific">Cyprideis torosa</name>
    <dbReference type="NCBI Taxonomy" id="163714"/>
    <lineage>
        <taxon>Eukaryota</taxon>
        <taxon>Metazoa</taxon>
        <taxon>Ecdysozoa</taxon>
        <taxon>Arthropoda</taxon>
        <taxon>Crustacea</taxon>
        <taxon>Oligostraca</taxon>
        <taxon>Ostracoda</taxon>
        <taxon>Podocopa</taxon>
        <taxon>Podocopida</taxon>
        <taxon>Cytherocopina</taxon>
        <taxon>Cytheroidea</taxon>
        <taxon>Cytherideidae</taxon>
        <taxon>Cyprideis</taxon>
    </lineage>
</organism>
<dbReference type="AlphaFoldDB" id="A0A7R8ZGN1"/>
<gene>
    <name evidence="3" type="ORF">CTOB1V02_LOCUS869</name>
</gene>
<evidence type="ECO:0000256" key="1">
    <source>
        <dbReference type="SAM" id="MobiDB-lite"/>
    </source>
</evidence>
<keyword evidence="2" id="KW-0472">Membrane</keyword>
<dbReference type="GO" id="GO:0005543">
    <property type="term" value="F:phospholipid binding"/>
    <property type="evidence" value="ECO:0007669"/>
    <property type="project" value="TreeGrafter"/>
</dbReference>
<keyword evidence="2" id="KW-0812">Transmembrane</keyword>
<accession>A0A7R8ZGN1</accession>
<sequence>MRDQERSPEEQMLTTDGNNFVFTVPVEVAAFLGSFTVFLALFFGFYIYTSRRSRNQIPTKPKPQNRHLKRHLTSIQATARLARGLHHGSDAFWSPLHNAFKYTYTGSGFTLNDMENESDEEPNFVKHTLRRHLLSPVPSPPIPSTPTSSPGCDRRDSEMSSQLCDPVIPMLMQDKNHLDASETASNAVSESFMHSDIQEETDNIREPEVTEAVIENTGNPETLGAAAPESNMSVVVSHQVARPKHPRAVQDLISLAERGWVGMASSCSSSSGDDDSSQRSLRHRFFRRQSTEEDCSTSTPRSTNEPGPIAIADAEDQIFDLRNFEGPYTSNPTISSKCGCVEVAFSYDAFSQRMSLAILQARDIPNRSRGGANVTQVRVLLLPSRKQRHRTRILPGDNPIFHETFIFSSIPPDEVNSMGVRIRLYGCEKLRRERMIGEMVVGFASLNLDIIAPMWLTLEPPRSGVMLDSRSEVSSVTRSESTGSSHSESVQSMCRSSNRSSTGSSSRGGGGIPELLLSLSYSAVTGRLTVEVIKGSHFRSLTAPRAPDTYVRLSLACKSGQEISTSRTSVRRNQSNPTFKEIFMYQIPVFQLGDVTLMISVFSRKGVKKKDMVGWFSLGCNSSGEEELAHWTLMRESTAGEEVCRWHVLLDP</sequence>
<dbReference type="PANTHER" id="PTHR46129:SF2">
    <property type="entry name" value="SYNAPTOTAGMIN 14, ISOFORM D"/>
    <property type="match status" value="1"/>
</dbReference>
<evidence type="ECO:0000256" key="2">
    <source>
        <dbReference type="SAM" id="Phobius"/>
    </source>
</evidence>
<dbReference type="PROSITE" id="PS50004">
    <property type="entry name" value="C2"/>
    <property type="match status" value="2"/>
</dbReference>
<dbReference type="CDD" id="cd08408">
    <property type="entry name" value="C2B_Synaptotagmin-14_16"/>
    <property type="match status" value="1"/>
</dbReference>
<name>A0A7R8ZGN1_9CRUS</name>
<dbReference type="Gene3D" id="2.60.40.150">
    <property type="entry name" value="C2 domain"/>
    <property type="match status" value="2"/>
</dbReference>
<dbReference type="EMBL" id="OB660115">
    <property type="protein sequence ID" value="CAD7222872.1"/>
    <property type="molecule type" value="Genomic_DNA"/>
</dbReference>
<feature type="transmembrane region" description="Helical" evidence="2">
    <location>
        <begin position="20"/>
        <end position="48"/>
    </location>
</feature>
<dbReference type="InterPro" id="IPR035892">
    <property type="entry name" value="C2_domain_sf"/>
</dbReference>
<dbReference type="InterPro" id="IPR043541">
    <property type="entry name" value="SYT14/14L/16"/>
</dbReference>
<proteinExistence type="predicted"/>
<dbReference type="PANTHER" id="PTHR46129">
    <property type="entry name" value="SYNAPTOTAGMIN 14, ISOFORM D"/>
    <property type="match status" value="1"/>
</dbReference>
<dbReference type="OrthoDB" id="5978493at2759"/>
<dbReference type="SMART" id="SM00239">
    <property type="entry name" value="C2"/>
    <property type="match status" value="2"/>
</dbReference>
<dbReference type="SUPFAM" id="SSF49562">
    <property type="entry name" value="C2 domain (Calcium/lipid-binding domain, CaLB)"/>
    <property type="match status" value="2"/>
</dbReference>
<protein>
    <submittedName>
        <fullName evidence="3">Uncharacterized protein</fullName>
    </submittedName>
</protein>
<feature type="region of interest" description="Disordered" evidence="1">
    <location>
        <begin position="134"/>
        <end position="160"/>
    </location>
</feature>
<reference evidence="3" key="1">
    <citation type="submission" date="2020-11" db="EMBL/GenBank/DDBJ databases">
        <authorList>
            <person name="Tran Van P."/>
        </authorList>
    </citation>
    <scope>NUCLEOTIDE SEQUENCE</scope>
</reference>
<feature type="compositionally biased region" description="Low complexity" evidence="1">
    <location>
        <begin position="472"/>
        <end position="505"/>
    </location>
</feature>
<feature type="region of interest" description="Disordered" evidence="1">
    <location>
        <begin position="285"/>
        <end position="308"/>
    </location>
</feature>
<feature type="region of interest" description="Disordered" evidence="1">
    <location>
        <begin position="468"/>
        <end position="509"/>
    </location>
</feature>
<dbReference type="Pfam" id="PF00168">
    <property type="entry name" value="C2"/>
    <property type="match status" value="2"/>
</dbReference>
<dbReference type="InterPro" id="IPR000008">
    <property type="entry name" value="C2_dom"/>
</dbReference>
<keyword evidence="2" id="KW-1133">Transmembrane helix</keyword>
<dbReference type="CDD" id="cd08389">
    <property type="entry name" value="C2A_Synaptotagmin-14_16"/>
    <property type="match status" value="1"/>
</dbReference>
<evidence type="ECO:0000313" key="3">
    <source>
        <dbReference type="EMBL" id="CAD7222872.1"/>
    </source>
</evidence>
<feature type="compositionally biased region" description="Polar residues" evidence="1">
    <location>
        <begin position="296"/>
        <end position="305"/>
    </location>
</feature>